<protein>
    <submittedName>
        <fullName evidence="3">CAPA peptides</fullName>
    </submittedName>
</protein>
<dbReference type="GeneID" id="107272568"/>
<evidence type="ECO:0000313" key="3">
    <source>
        <dbReference type="RefSeq" id="XP_015605324.1"/>
    </source>
</evidence>
<feature type="chain" id="PRO_5042464607" evidence="1">
    <location>
        <begin position="22"/>
        <end position="128"/>
    </location>
</feature>
<sequence length="128" mass="14129">MRNHLSLVLVLLVVTTSLNRGEKIKNERRAAGLVPYPRVGRAPAMTNCPSIKRAVGVFRRPLQGRSGAPPNVIRELEPDVDADPVGEVDPDVELDIMMDTEYQGEKPRVLFFSPILSKLANSALRNLS</sequence>
<dbReference type="Proteomes" id="UP000694920">
    <property type="component" value="Unplaced"/>
</dbReference>
<organism evidence="2 3">
    <name type="scientific">Cephus cinctus</name>
    <name type="common">Wheat stem sawfly</name>
    <dbReference type="NCBI Taxonomy" id="211228"/>
    <lineage>
        <taxon>Eukaryota</taxon>
        <taxon>Metazoa</taxon>
        <taxon>Ecdysozoa</taxon>
        <taxon>Arthropoda</taxon>
        <taxon>Hexapoda</taxon>
        <taxon>Insecta</taxon>
        <taxon>Pterygota</taxon>
        <taxon>Neoptera</taxon>
        <taxon>Endopterygota</taxon>
        <taxon>Hymenoptera</taxon>
        <taxon>Cephoidea</taxon>
        <taxon>Cephidae</taxon>
        <taxon>Cephus</taxon>
    </lineage>
</organism>
<reference evidence="3" key="1">
    <citation type="submission" date="2025-08" db="UniProtKB">
        <authorList>
            <consortium name="RefSeq"/>
        </authorList>
    </citation>
    <scope>IDENTIFICATION</scope>
</reference>
<dbReference type="RefSeq" id="XP_015605324.1">
    <property type="nucleotide sequence ID" value="XM_015749838.2"/>
</dbReference>
<dbReference type="KEGG" id="ccin:107272568"/>
<name>A0AAJ7FRZ0_CEPCN</name>
<proteinExistence type="predicted"/>
<evidence type="ECO:0000256" key="1">
    <source>
        <dbReference type="SAM" id="SignalP"/>
    </source>
</evidence>
<evidence type="ECO:0000313" key="2">
    <source>
        <dbReference type="Proteomes" id="UP000694920"/>
    </source>
</evidence>
<keyword evidence="1" id="KW-0732">Signal</keyword>
<dbReference type="AlphaFoldDB" id="A0AAJ7FRZ0"/>
<accession>A0AAJ7FRZ0</accession>
<gene>
    <name evidence="3" type="primary">LOC107272568</name>
</gene>
<feature type="signal peptide" evidence="1">
    <location>
        <begin position="1"/>
        <end position="21"/>
    </location>
</feature>
<keyword evidence="2" id="KW-1185">Reference proteome</keyword>